<gene>
    <name evidence="2" type="ORF">GCM10023335_19520</name>
</gene>
<sequence>MGGGPTGVPASGAPPYPPLLMTTEHAQQSQEHIGQTRRRFLAAAGGAVGATAAAVSLGPAGSAAAAPAAGRRVAVLGGGVSGLSAAHELAERGYAVTVYEYYDRLGGKARSMDVPGTGSGGRRPLPGEHGFRFFPGFYRNLPDTMRRIPFPGNAGGVHDNLRGGTEALFARNSGRPDLHFPLRRATTLPAPGDITPSWLRDQILSVLDLGTRLPAHEAAYFADRLLVHLTSCDARREDQWEKVSWWDFIRAGEMSTEYQTLLGIGQTRNLVATRAEIASTRTVGRVIIEALLLWGLLGRGMDGDADVDRVLNAPTSEAWIDPWETHLRSLGVEFVLGTQVREVLYAQGRVTGVRVSDRDGGRERTVTADHYLSAMPVEHARATWGAALRAADRQLGRCDALRTDWMTGVMFYLRTPTPVVHGHINCLDSPWSVTGIGQAQFWDVRDFSRDYGDGEARDCLSVIVSEWDKPGILYGRTARECTKDEIVAELWAQLKDGLNDSGKTTLRDEDRIGWFMDPAVTGLGGPDPQNREQLLIHPTGTLYNRPTAGTAVPNFFLAGDYVRTDVDLATMEGANESARRAVNALLEADDSDTERCRVRELYRPPEMEPLKRVDELRHKLGLPNTFDLG</sequence>
<dbReference type="Pfam" id="PF01593">
    <property type="entry name" value="Amino_oxidase"/>
    <property type="match status" value="1"/>
</dbReference>
<dbReference type="PANTHER" id="PTHR42923">
    <property type="entry name" value="PROTOPORPHYRINOGEN OXIDASE"/>
    <property type="match status" value="1"/>
</dbReference>
<evidence type="ECO:0000313" key="2">
    <source>
        <dbReference type="EMBL" id="GAA5003654.1"/>
    </source>
</evidence>
<dbReference type="EMBL" id="BAABKB010000003">
    <property type="protein sequence ID" value="GAA5003654.1"/>
    <property type="molecule type" value="Genomic_DNA"/>
</dbReference>
<comment type="caution">
    <text evidence="2">The sequence shown here is derived from an EMBL/GenBank/DDBJ whole genome shotgun (WGS) entry which is preliminary data.</text>
</comment>
<dbReference type="SUPFAM" id="SSF51905">
    <property type="entry name" value="FAD/NAD(P)-binding domain"/>
    <property type="match status" value="1"/>
</dbReference>
<dbReference type="InterPro" id="IPR050464">
    <property type="entry name" value="Zeta_carotene_desat/Oxidored"/>
</dbReference>
<dbReference type="InterPro" id="IPR006311">
    <property type="entry name" value="TAT_signal"/>
</dbReference>
<dbReference type="Gene3D" id="3.50.50.60">
    <property type="entry name" value="FAD/NAD(P)-binding domain"/>
    <property type="match status" value="1"/>
</dbReference>
<dbReference type="Proteomes" id="UP001501759">
    <property type="component" value="Unassembled WGS sequence"/>
</dbReference>
<dbReference type="PANTHER" id="PTHR42923:SF46">
    <property type="entry name" value="AMINE OXIDASE"/>
    <property type="match status" value="1"/>
</dbReference>
<proteinExistence type="predicted"/>
<evidence type="ECO:0000259" key="1">
    <source>
        <dbReference type="Pfam" id="PF01593"/>
    </source>
</evidence>
<organism evidence="2 3">
    <name type="scientific">Streptomyces siamensis</name>
    <dbReference type="NCBI Taxonomy" id="1274986"/>
    <lineage>
        <taxon>Bacteria</taxon>
        <taxon>Bacillati</taxon>
        <taxon>Actinomycetota</taxon>
        <taxon>Actinomycetes</taxon>
        <taxon>Kitasatosporales</taxon>
        <taxon>Streptomycetaceae</taxon>
        <taxon>Streptomyces</taxon>
    </lineage>
</organism>
<dbReference type="InterPro" id="IPR002937">
    <property type="entry name" value="Amino_oxidase"/>
</dbReference>
<keyword evidence="3" id="KW-1185">Reference proteome</keyword>
<feature type="domain" description="Amine oxidase" evidence="1">
    <location>
        <begin position="80"/>
        <end position="586"/>
    </location>
</feature>
<evidence type="ECO:0000313" key="3">
    <source>
        <dbReference type="Proteomes" id="UP001501759"/>
    </source>
</evidence>
<name>A0ABP9IPZ6_9ACTN</name>
<reference evidence="3" key="1">
    <citation type="journal article" date="2019" name="Int. J. Syst. Evol. Microbiol.">
        <title>The Global Catalogue of Microorganisms (GCM) 10K type strain sequencing project: providing services to taxonomists for standard genome sequencing and annotation.</title>
        <authorList>
            <consortium name="The Broad Institute Genomics Platform"/>
            <consortium name="The Broad Institute Genome Sequencing Center for Infectious Disease"/>
            <person name="Wu L."/>
            <person name="Ma J."/>
        </authorList>
    </citation>
    <scope>NUCLEOTIDE SEQUENCE [LARGE SCALE GENOMIC DNA]</scope>
    <source>
        <strain evidence="3">JCM 18409</strain>
    </source>
</reference>
<accession>A0ABP9IPZ6</accession>
<protein>
    <submittedName>
        <fullName evidence="2">FAD-dependent oxidoreductase</fullName>
    </submittedName>
</protein>
<dbReference type="PRINTS" id="PR00419">
    <property type="entry name" value="ADXRDTASE"/>
</dbReference>
<dbReference type="PROSITE" id="PS51318">
    <property type="entry name" value="TAT"/>
    <property type="match status" value="1"/>
</dbReference>
<dbReference type="InterPro" id="IPR036188">
    <property type="entry name" value="FAD/NAD-bd_sf"/>
</dbReference>